<evidence type="ECO:0000256" key="7">
    <source>
        <dbReference type="ARBA" id="ARBA00022795"/>
    </source>
</evidence>
<dbReference type="Gene3D" id="2.10.70.40">
    <property type="entry name" value="peptidoglycan hydrolase"/>
    <property type="match status" value="1"/>
</dbReference>
<dbReference type="Pfam" id="PF10135">
    <property type="entry name" value="Rod-binding"/>
    <property type="match status" value="1"/>
</dbReference>
<keyword evidence="14" id="KW-1185">Reference proteome</keyword>
<dbReference type="PANTHER" id="PTHR33308">
    <property type="entry name" value="PEPTIDOGLYCAN HYDROLASE FLGJ"/>
    <property type="match status" value="1"/>
</dbReference>
<keyword evidence="6" id="KW-0574">Periplasm</keyword>
<keyword evidence="13" id="KW-0282">Flagellum</keyword>
<gene>
    <name evidence="13" type="ORF">CXK95_12420</name>
</gene>
<comment type="function">
    <text evidence="1">Flagellum-specific muramidase which hydrolyzes the peptidoglycan layer to assemble the rod structure in the periplasmic space.</text>
</comment>
<comment type="subcellular location">
    <subcellularLocation>
        <location evidence="2">Periplasm</location>
    </subcellularLocation>
</comment>
<dbReference type="Proteomes" id="UP000235881">
    <property type="component" value="Unassembled WGS sequence"/>
</dbReference>
<protein>
    <recommendedName>
        <fullName evidence="5">Peptidoglycan hydrolase FlgJ</fullName>
    </recommendedName>
    <alternativeName>
        <fullName evidence="11">Muramidase FlgJ</fullName>
    </alternativeName>
</protein>
<comment type="similarity">
    <text evidence="4">In the C-terminal section; belongs to the glycosyl hydrolase 73 family.</text>
</comment>
<dbReference type="NCBIfam" id="TIGR02541">
    <property type="entry name" value="flagell_FlgJ"/>
    <property type="match status" value="1"/>
</dbReference>
<dbReference type="InterPro" id="IPR051056">
    <property type="entry name" value="Glycosyl_Hydrolase_73"/>
</dbReference>
<dbReference type="GO" id="GO:0071973">
    <property type="term" value="P:bacterial-type flagellum-dependent cell motility"/>
    <property type="evidence" value="ECO:0007669"/>
    <property type="project" value="TreeGrafter"/>
</dbReference>
<dbReference type="GO" id="GO:0071555">
    <property type="term" value="P:cell wall organization"/>
    <property type="evidence" value="ECO:0007669"/>
    <property type="project" value="UniProtKB-KW"/>
</dbReference>
<dbReference type="InterPro" id="IPR013377">
    <property type="entry name" value="FlgJ"/>
</dbReference>
<feature type="domain" description="Mannosyl-glycoprotein endo-beta-N-acetylglucosamidase-like" evidence="12">
    <location>
        <begin position="214"/>
        <end position="378"/>
    </location>
</feature>
<keyword evidence="10" id="KW-0961">Cell wall biogenesis/degradation</keyword>
<evidence type="ECO:0000259" key="12">
    <source>
        <dbReference type="SMART" id="SM00047"/>
    </source>
</evidence>
<reference evidence="13 14" key="1">
    <citation type="submission" date="2018-01" db="EMBL/GenBank/DDBJ databases">
        <title>Denitrification phenotypes of diverse strains of Pseudomonas stutzeri.</title>
        <authorList>
            <person name="Milligan D.A."/>
            <person name="Bergaust L."/>
            <person name="Bakken L.R."/>
            <person name="Frostegard A."/>
        </authorList>
    </citation>
    <scope>NUCLEOTIDE SEQUENCE [LARGE SCALE GENOMIC DNA]</scope>
    <source>
        <strain evidence="13 14">DSM 50238</strain>
    </source>
</reference>
<keyword evidence="8 13" id="KW-0378">Hydrolase</keyword>
<dbReference type="InterPro" id="IPR023346">
    <property type="entry name" value="Lysozyme-like_dom_sf"/>
</dbReference>
<keyword evidence="13" id="KW-0966">Cell projection</keyword>
<evidence type="ECO:0000313" key="13">
    <source>
        <dbReference type="EMBL" id="PNF76203.1"/>
    </source>
</evidence>
<evidence type="ECO:0000256" key="4">
    <source>
        <dbReference type="ARBA" id="ARBA00007974"/>
    </source>
</evidence>
<sequence>MDTRLGASGRGLDSGSYTDLNRLNQLKVGKDRDGEENVRKVAQEFESLFLNEMLKSMRSANAVLAEDNPLNSQAAKQYQEMYDQQLSVSLSKDGGGIGLADVLVRQLSKQTETASRPNPFAQVAATEGASWPNKPAAATEAVRDDSRLLNQRRLALPGKLSERQVANVSATNPAAPQALVSDGKPLVELDWKPATAFAAPQDKSLIVNGVPANAAAAPSKTRFSSREEFITTMLPMAEKAAERLGVEPRYLVAQAALETGWGKSMIRHRDGSNSHNLFGIKATGWQGESATATTTEYVNGKATREVAGFRAYDSFEQSFNDFVSLLENNDRYRTAIQVASNSGDSERFVKELQKAGYATDPQYARKISQIARKMQTYQTVADAGSAPAMRTRG</sequence>
<dbReference type="Pfam" id="PF01832">
    <property type="entry name" value="Glucosaminidase"/>
    <property type="match status" value="1"/>
</dbReference>
<comment type="caution">
    <text evidence="13">The sequence shown here is derived from an EMBL/GenBank/DDBJ whole genome shotgun (WGS) entry which is preliminary data.</text>
</comment>
<evidence type="ECO:0000256" key="5">
    <source>
        <dbReference type="ARBA" id="ARBA00013433"/>
    </source>
</evidence>
<dbReference type="GO" id="GO:0016798">
    <property type="term" value="F:hydrolase activity, acting on glycosyl bonds"/>
    <property type="evidence" value="ECO:0007669"/>
    <property type="project" value="UniProtKB-KW"/>
</dbReference>
<dbReference type="Gene3D" id="1.10.530.10">
    <property type="match status" value="1"/>
</dbReference>
<evidence type="ECO:0000256" key="10">
    <source>
        <dbReference type="ARBA" id="ARBA00023316"/>
    </source>
</evidence>
<evidence type="ECO:0000256" key="8">
    <source>
        <dbReference type="ARBA" id="ARBA00022801"/>
    </source>
</evidence>
<evidence type="ECO:0000256" key="6">
    <source>
        <dbReference type="ARBA" id="ARBA00022764"/>
    </source>
</evidence>
<dbReference type="PANTHER" id="PTHR33308:SF9">
    <property type="entry name" value="PEPTIDOGLYCAN HYDROLASE FLGJ"/>
    <property type="match status" value="1"/>
</dbReference>
<dbReference type="EMBL" id="POUK01000004">
    <property type="protein sequence ID" value="PNF76203.1"/>
    <property type="molecule type" value="Genomic_DNA"/>
</dbReference>
<dbReference type="SMART" id="SM00047">
    <property type="entry name" value="LYZ2"/>
    <property type="match status" value="1"/>
</dbReference>
<keyword evidence="7" id="KW-1005">Bacterial flagellum biogenesis</keyword>
<evidence type="ECO:0000256" key="1">
    <source>
        <dbReference type="ARBA" id="ARBA00002954"/>
    </source>
</evidence>
<evidence type="ECO:0000256" key="3">
    <source>
        <dbReference type="ARBA" id="ARBA00006880"/>
    </source>
</evidence>
<dbReference type="InterPro" id="IPR019301">
    <property type="entry name" value="Flagellar_prot_FlgJ_N"/>
</dbReference>
<evidence type="ECO:0000256" key="11">
    <source>
        <dbReference type="ARBA" id="ARBA00030835"/>
    </source>
</evidence>
<dbReference type="SUPFAM" id="SSF53955">
    <property type="entry name" value="Lysozyme-like"/>
    <property type="match status" value="1"/>
</dbReference>
<name>A0A8E2QCB9_9GAMM</name>
<comment type="similarity">
    <text evidence="3">In the N-terminal section; belongs to the FlgJ family.</text>
</comment>
<dbReference type="RefSeq" id="WP_102828829.1">
    <property type="nucleotide sequence ID" value="NZ_CP065721.1"/>
</dbReference>
<dbReference type="GO" id="GO:0004040">
    <property type="term" value="F:amidase activity"/>
    <property type="evidence" value="ECO:0007669"/>
    <property type="project" value="InterPro"/>
</dbReference>
<evidence type="ECO:0000256" key="2">
    <source>
        <dbReference type="ARBA" id="ARBA00004418"/>
    </source>
</evidence>
<proteinExistence type="inferred from homology"/>
<organism evidence="13 14">
    <name type="scientific">Stutzerimonas degradans</name>
    <dbReference type="NCBI Taxonomy" id="2968968"/>
    <lineage>
        <taxon>Bacteria</taxon>
        <taxon>Pseudomonadati</taxon>
        <taxon>Pseudomonadota</taxon>
        <taxon>Gammaproteobacteria</taxon>
        <taxon>Pseudomonadales</taxon>
        <taxon>Pseudomonadaceae</taxon>
        <taxon>Stutzerimonas</taxon>
    </lineage>
</organism>
<dbReference type="GO" id="GO:0044780">
    <property type="term" value="P:bacterial-type flagellum assembly"/>
    <property type="evidence" value="ECO:0007669"/>
    <property type="project" value="InterPro"/>
</dbReference>
<keyword evidence="9" id="KW-0326">Glycosidase</keyword>
<accession>A0A8E2QCB9</accession>
<dbReference type="FunFam" id="2.10.70.40:FF:000001">
    <property type="entry name" value="Flagellar assembly peptidoglycan hydrolase FlgJ"/>
    <property type="match status" value="1"/>
</dbReference>
<dbReference type="GO" id="GO:0042597">
    <property type="term" value="C:periplasmic space"/>
    <property type="evidence" value="ECO:0007669"/>
    <property type="project" value="UniProtKB-SubCell"/>
</dbReference>
<evidence type="ECO:0000313" key="14">
    <source>
        <dbReference type="Proteomes" id="UP000235881"/>
    </source>
</evidence>
<evidence type="ECO:0000256" key="9">
    <source>
        <dbReference type="ARBA" id="ARBA00023295"/>
    </source>
</evidence>
<dbReference type="AlphaFoldDB" id="A0A8E2QCB9"/>
<dbReference type="InterPro" id="IPR002901">
    <property type="entry name" value="MGlyc_endo_b_GlcNAc-like_dom"/>
</dbReference>
<keyword evidence="13" id="KW-0969">Cilium</keyword>